<dbReference type="PANTHER" id="PTHR36573:SF1">
    <property type="entry name" value="INTERMEMBRANE PHOSPHOLIPID TRANSPORT SYSTEM BINDING PROTEIN MLAC"/>
    <property type="match status" value="1"/>
</dbReference>
<sequence length="221" mass="24885">MFELGFTMKNSKDNRVNSLIFIFILLTLLISSLAMADNATSGTLSPDKKVTKVFTHIEQSLIALKQGDRFNKAEIKILLTEHLLPEVNTRYFTYKVLGQNLTKLSENLKAEFINELSLQLINSYSQLLSKYNNEAIKVAQSTLSKSGKMAMVNIEIVGLEKTNKAIVKLIQLENDNWQFFDIVVEGISLLQSKQNEINASINKIGVEETLLLLKKLNQSTS</sequence>
<protein>
    <submittedName>
        <fullName evidence="2">Toluene tolerance protein</fullName>
    </submittedName>
</protein>
<dbReference type="InterPro" id="IPR008869">
    <property type="entry name" value="MlaC/ttg2D"/>
</dbReference>
<name>A0ABQ3IJJ8_9GAMM</name>
<dbReference type="Gene3D" id="3.10.450.710">
    <property type="entry name" value="Tgt2/MlaC"/>
    <property type="match status" value="1"/>
</dbReference>
<evidence type="ECO:0000256" key="1">
    <source>
        <dbReference type="SAM" id="SignalP"/>
    </source>
</evidence>
<keyword evidence="3" id="KW-1185">Reference proteome</keyword>
<reference evidence="3" key="1">
    <citation type="journal article" date="2019" name="Int. J. Syst. Evol. Microbiol.">
        <title>The Global Catalogue of Microorganisms (GCM) 10K type strain sequencing project: providing services to taxonomists for standard genome sequencing and annotation.</title>
        <authorList>
            <consortium name="The Broad Institute Genomics Platform"/>
            <consortium name="The Broad Institute Genome Sequencing Center for Infectious Disease"/>
            <person name="Wu L."/>
            <person name="Ma J."/>
        </authorList>
    </citation>
    <scope>NUCLEOTIDE SEQUENCE [LARGE SCALE GENOMIC DNA]</scope>
    <source>
        <strain evidence="3">CGMCC 1.15922</strain>
    </source>
</reference>
<evidence type="ECO:0000313" key="3">
    <source>
        <dbReference type="Proteomes" id="UP000626370"/>
    </source>
</evidence>
<gene>
    <name evidence="2" type="primary">mlaC</name>
    <name evidence="2" type="ORF">GCM10011501_13390</name>
</gene>
<feature type="chain" id="PRO_5046613257" evidence="1">
    <location>
        <begin position="37"/>
        <end position="221"/>
    </location>
</feature>
<organism evidence="2 3">
    <name type="scientific">Thalassotalea profundi</name>
    <dbReference type="NCBI Taxonomy" id="2036687"/>
    <lineage>
        <taxon>Bacteria</taxon>
        <taxon>Pseudomonadati</taxon>
        <taxon>Pseudomonadota</taxon>
        <taxon>Gammaproteobacteria</taxon>
        <taxon>Alteromonadales</taxon>
        <taxon>Colwelliaceae</taxon>
        <taxon>Thalassotalea</taxon>
    </lineage>
</organism>
<keyword evidence="1" id="KW-0732">Signal</keyword>
<dbReference type="Proteomes" id="UP000626370">
    <property type="component" value="Unassembled WGS sequence"/>
</dbReference>
<dbReference type="EMBL" id="BNAH01000004">
    <property type="protein sequence ID" value="GHE85630.1"/>
    <property type="molecule type" value="Genomic_DNA"/>
</dbReference>
<evidence type="ECO:0000313" key="2">
    <source>
        <dbReference type="EMBL" id="GHE85630.1"/>
    </source>
</evidence>
<dbReference type="PANTHER" id="PTHR36573">
    <property type="entry name" value="INTERMEMBRANE PHOSPHOLIPID TRANSPORT SYSTEM BINDING PROTEIN MLAC"/>
    <property type="match status" value="1"/>
</dbReference>
<accession>A0ABQ3IJJ8</accession>
<feature type="signal peptide" evidence="1">
    <location>
        <begin position="1"/>
        <end position="36"/>
    </location>
</feature>
<proteinExistence type="predicted"/>
<dbReference type="Pfam" id="PF05494">
    <property type="entry name" value="MlaC"/>
    <property type="match status" value="1"/>
</dbReference>
<comment type="caution">
    <text evidence="2">The sequence shown here is derived from an EMBL/GenBank/DDBJ whole genome shotgun (WGS) entry which is preliminary data.</text>
</comment>
<dbReference type="InterPro" id="IPR042245">
    <property type="entry name" value="Tgt2/MlaC_sf"/>
</dbReference>